<keyword evidence="1 3" id="KW-0238">DNA-binding</keyword>
<dbReference type="Pfam" id="PF13411">
    <property type="entry name" value="MerR_1"/>
    <property type="match status" value="1"/>
</dbReference>
<dbReference type="SMART" id="SM00422">
    <property type="entry name" value="HTH_MERR"/>
    <property type="match status" value="2"/>
</dbReference>
<dbReference type="AlphaFoldDB" id="A0A7W7HYR7"/>
<feature type="domain" description="HTH merR-type" evidence="2">
    <location>
        <begin position="127"/>
        <end position="193"/>
    </location>
</feature>
<dbReference type="InterPro" id="IPR009061">
    <property type="entry name" value="DNA-bd_dom_put_sf"/>
</dbReference>
<name>A0A7W7HYR7_9ACTN</name>
<dbReference type="PANTHER" id="PTHR30204:SF93">
    <property type="entry name" value="HTH MERR-TYPE DOMAIN-CONTAINING PROTEIN"/>
    <property type="match status" value="1"/>
</dbReference>
<organism evidence="3 4">
    <name type="scientific">Actinoplanes digitatis</name>
    <dbReference type="NCBI Taxonomy" id="1868"/>
    <lineage>
        <taxon>Bacteria</taxon>
        <taxon>Bacillati</taxon>
        <taxon>Actinomycetota</taxon>
        <taxon>Actinomycetes</taxon>
        <taxon>Micromonosporales</taxon>
        <taxon>Micromonosporaceae</taxon>
        <taxon>Actinoplanes</taxon>
    </lineage>
</organism>
<comment type="caution">
    <text evidence="3">The sequence shown here is derived from an EMBL/GenBank/DDBJ whole genome shotgun (WGS) entry which is preliminary data.</text>
</comment>
<dbReference type="InterPro" id="IPR000551">
    <property type="entry name" value="MerR-type_HTH_dom"/>
</dbReference>
<evidence type="ECO:0000313" key="3">
    <source>
        <dbReference type="EMBL" id="MBB4763276.1"/>
    </source>
</evidence>
<dbReference type="Pfam" id="PF00376">
    <property type="entry name" value="MerR"/>
    <property type="match status" value="1"/>
</dbReference>
<evidence type="ECO:0000256" key="1">
    <source>
        <dbReference type="ARBA" id="ARBA00023125"/>
    </source>
</evidence>
<dbReference type="CDD" id="cd04773">
    <property type="entry name" value="HTH_TioE_rpt2"/>
    <property type="match status" value="1"/>
</dbReference>
<dbReference type="GO" id="GO:0003700">
    <property type="term" value="F:DNA-binding transcription factor activity"/>
    <property type="evidence" value="ECO:0007669"/>
    <property type="project" value="InterPro"/>
</dbReference>
<dbReference type="GO" id="GO:0003677">
    <property type="term" value="F:DNA binding"/>
    <property type="evidence" value="ECO:0007669"/>
    <property type="project" value="UniProtKB-KW"/>
</dbReference>
<dbReference type="SUPFAM" id="SSF46955">
    <property type="entry name" value="Putative DNA-binding domain"/>
    <property type="match status" value="2"/>
</dbReference>
<proteinExistence type="predicted"/>
<dbReference type="PROSITE" id="PS50937">
    <property type="entry name" value="HTH_MERR_2"/>
    <property type="match status" value="2"/>
</dbReference>
<feature type="domain" description="HTH merR-type" evidence="2">
    <location>
        <begin position="10"/>
        <end position="53"/>
    </location>
</feature>
<sequence>MARNLQTSEHLRPVDLARGHGLSTQAIRNYEADGILPGAERTPHGYRTYTRAHALALSAFLALVPGHGHRTAAAIMRAVHEDATGDALRIIDESHAQLLDDRRTLLAVEAALRDLGPVPQERGDTFVGPLARRLGIRPATLRKWERAGLVRPRREPRTGYRVYDAADVRDARLVHQLRRGGYGLEQIAPLIAQVRAAGGVAPLESMLGDWHARLSARGRAMLAGAAALDAYLGSRQESEPQALQNQESQGNT</sequence>
<protein>
    <submittedName>
        <fullName evidence="3">DNA-binding transcriptional MerR regulator</fullName>
    </submittedName>
</protein>
<gene>
    <name evidence="3" type="ORF">BJ971_003832</name>
</gene>
<keyword evidence="4" id="KW-1185">Reference proteome</keyword>
<evidence type="ECO:0000259" key="2">
    <source>
        <dbReference type="PROSITE" id="PS50937"/>
    </source>
</evidence>
<dbReference type="Proteomes" id="UP000578112">
    <property type="component" value="Unassembled WGS sequence"/>
</dbReference>
<accession>A0A7W7HYR7</accession>
<reference evidence="3 4" key="1">
    <citation type="submission" date="2020-08" db="EMBL/GenBank/DDBJ databases">
        <title>Sequencing the genomes of 1000 actinobacteria strains.</title>
        <authorList>
            <person name="Klenk H.-P."/>
        </authorList>
    </citation>
    <scope>NUCLEOTIDE SEQUENCE [LARGE SCALE GENOMIC DNA]</scope>
    <source>
        <strain evidence="3 4">DSM 43149</strain>
    </source>
</reference>
<dbReference type="RefSeq" id="WP_184994607.1">
    <property type="nucleotide sequence ID" value="NZ_BOMK01000010.1"/>
</dbReference>
<dbReference type="Gene3D" id="1.10.1660.10">
    <property type="match status" value="2"/>
</dbReference>
<dbReference type="PANTHER" id="PTHR30204">
    <property type="entry name" value="REDOX-CYCLING DRUG-SENSING TRANSCRIPTIONAL ACTIVATOR SOXR"/>
    <property type="match status" value="1"/>
</dbReference>
<dbReference type="InterPro" id="IPR047057">
    <property type="entry name" value="MerR_fam"/>
</dbReference>
<evidence type="ECO:0000313" key="4">
    <source>
        <dbReference type="Proteomes" id="UP000578112"/>
    </source>
</evidence>
<dbReference type="EMBL" id="JACHNH010000001">
    <property type="protein sequence ID" value="MBB4763276.1"/>
    <property type="molecule type" value="Genomic_DNA"/>
</dbReference>